<evidence type="ECO:0000313" key="3">
    <source>
        <dbReference type="Proteomes" id="UP000554482"/>
    </source>
</evidence>
<evidence type="ECO:0000313" key="2">
    <source>
        <dbReference type="EMBL" id="KAF5198239.1"/>
    </source>
</evidence>
<protein>
    <submittedName>
        <fullName evidence="2">Uncharacterized protein</fullName>
    </submittedName>
</protein>
<keyword evidence="3" id="KW-1185">Reference proteome</keyword>
<dbReference type="Proteomes" id="UP000554482">
    <property type="component" value="Unassembled WGS sequence"/>
</dbReference>
<dbReference type="EMBL" id="JABWDY010013517">
    <property type="protein sequence ID" value="KAF5198239.1"/>
    <property type="molecule type" value="Genomic_DNA"/>
</dbReference>
<name>A0A7J6WLI6_THATH</name>
<evidence type="ECO:0000256" key="1">
    <source>
        <dbReference type="SAM" id="Coils"/>
    </source>
</evidence>
<organism evidence="2 3">
    <name type="scientific">Thalictrum thalictroides</name>
    <name type="common">Rue-anemone</name>
    <name type="synonym">Anemone thalictroides</name>
    <dbReference type="NCBI Taxonomy" id="46969"/>
    <lineage>
        <taxon>Eukaryota</taxon>
        <taxon>Viridiplantae</taxon>
        <taxon>Streptophyta</taxon>
        <taxon>Embryophyta</taxon>
        <taxon>Tracheophyta</taxon>
        <taxon>Spermatophyta</taxon>
        <taxon>Magnoliopsida</taxon>
        <taxon>Ranunculales</taxon>
        <taxon>Ranunculaceae</taxon>
        <taxon>Thalictroideae</taxon>
        <taxon>Thalictrum</taxon>
    </lineage>
</organism>
<accession>A0A7J6WLI6</accession>
<comment type="caution">
    <text evidence="2">The sequence shown here is derived from an EMBL/GenBank/DDBJ whole genome shotgun (WGS) entry which is preliminary data.</text>
</comment>
<reference evidence="2 3" key="1">
    <citation type="submission" date="2020-06" db="EMBL/GenBank/DDBJ databases">
        <title>Transcriptomic and genomic resources for Thalictrum thalictroides and T. hernandezii: Facilitating candidate gene discovery in an emerging model plant lineage.</title>
        <authorList>
            <person name="Arias T."/>
            <person name="Riano-Pachon D.M."/>
            <person name="Di Stilio V.S."/>
        </authorList>
    </citation>
    <scope>NUCLEOTIDE SEQUENCE [LARGE SCALE GENOMIC DNA]</scope>
    <source>
        <strain evidence="3">cv. WT478/WT964</strain>
        <tissue evidence="2">Leaves</tissue>
    </source>
</reference>
<gene>
    <name evidence="2" type="ORF">FRX31_012174</name>
</gene>
<sequence>MDSKRRYVAPSSSRIYGEHVDGVIMSTTELLSPEEVLATLPKQERANAKFERALEKDEELKKEVRQSKADYEEQCKQNQLFRDRELEAQRYQNGLDVLSSEGNKILSIVNSSATGLSAKGFAVAGPSQPPIRK</sequence>
<proteinExistence type="predicted"/>
<feature type="coiled-coil region" evidence="1">
    <location>
        <begin position="43"/>
        <end position="74"/>
    </location>
</feature>
<dbReference type="AlphaFoldDB" id="A0A7J6WLI6"/>
<keyword evidence="1" id="KW-0175">Coiled coil</keyword>